<dbReference type="EMBL" id="CM056742">
    <property type="protein sequence ID" value="KAJ8675607.1"/>
    <property type="molecule type" value="Genomic_DNA"/>
</dbReference>
<name>A0ACC2NWW2_9HYME</name>
<accession>A0ACC2NWW2</accession>
<reference evidence="1" key="1">
    <citation type="submission" date="2023-04" db="EMBL/GenBank/DDBJ databases">
        <title>A chromosome-level genome assembly of the parasitoid wasp Eretmocerus hayati.</title>
        <authorList>
            <person name="Zhong Y."/>
            <person name="Liu S."/>
            <person name="Liu Y."/>
        </authorList>
    </citation>
    <scope>NUCLEOTIDE SEQUENCE</scope>
    <source>
        <strain evidence="1">ZJU_SS_LIU_2023</strain>
    </source>
</reference>
<keyword evidence="2" id="KW-1185">Reference proteome</keyword>
<comment type="caution">
    <text evidence="1">The sequence shown here is derived from an EMBL/GenBank/DDBJ whole genome shotgun (WGS) entry which is preliminary data.</text>
</comment>
<proteinExistence type="predicted"/>
<dbReference type="Proteomes" id="UP001239111">
    <property type="component" value="Chromosome 2"/>
</dbReference>
<protein>
    <submittedName>
        <fullName evidence="1">Uncharacterized protein</fullName>
    </submittedName>
</protein>
<feature type="non-terminal residue" evidence="1">
    <location>
        <position position="708"/>
    </location>
</feature>
<evidence type="ECO:0000313" key="1">
    <source>
        <dbReference type="EMBL" id="KAJ8675607.1"/>
    </source>
</evidence>
<organism evidence="1 2">
    <name type="scientific">Eretmocerus hayati</name>
    <dbReference type="NCBI Taxonomy" id="131215"/>
    <lineage>
        <taxon>Eukaryota</taxon>
        <taxon>Metazoa</taxon>
        <taxon>Ecdysozoa</taxon>
        <taxon>Arthropoda</taxon>
        <taxon>Hexapoda</taxon>
        <taxon>Insecta</taxon>
        <taxon>Pterygota</taxon>
        <taxon>Neoptera</taxon>
        <taxon>Endopterygota</taxon>
        <taxon>Hymenoptera</taxon>
        <taxon>Apocrita</taxon>
        <taxon>Proctotrupomorpha</taxon>
        <taxon>Chalcidoidea</taxon>
        <taxon>Aphelinidae</taxon>
        <taxon>Aphelininae</taxon>
        <taxon>Eretmocerus</taxon>
    </lineage>
</organism>
<evidence type="ECO:0000313" key="2">
    <source>
        <dbReference type="Proteomes" id="UP001239111"/>
    </source>
</evidence>
<sequence length="708" mass="80750">MAVVSLASETTTVTTTNENLPSETIKVKYPEVRHDESIYDEYHGVNISDPYRWLENPDSEETKAFIKEQNAVTQSFITAYPKRQAINDRLKQVWNFPKYTCPRRVGNKYYFHKNTGLQNQSVVYVQDSSEGEAKIFFDPNTLSEDGTTAITQERFSPDGNFYAYALSKFGSDWKTINLIDTRTGKKLPEVLKKVKFSSIQWTLDSVGFFYSWYPQKKDKIIGPQTDGDRNEKLCYHRVGTSQSEDVVVAEFPSHPYWRMNTAMTESGEYLFIFLQEKWNSNLFVFTKLNPKENITGKFPFTQVIKSFGAQYDFVTYDEGKAIFKTNKNASNFKLVGIDLENFEEDKWVDLVPEHPRNVMEWAVAVDNDKLVICYSEDAKNTLDVHSLKSGKHLRQLPIELGRVDDFSGDKGHSEIFYQVKSFLIPGTMYRVNLTETGQPKVYREVEMKHFDTSLYKTTQIFYRSKDGAKIPMFIVARKDVVLNGSSPALLEGYGGFNYFNKPSISASWLVFLQHFRGIVALPNIRGGGEYGQKWHDAGRLFNKQNSFDDFQSAAEYLIRSGYTTSKKLTIQGISNGGLMVGACINQRPDLFGAAIAEVGIYDMLKFHKFTIGYTFTSEYGSSDNPDEFKNLLKYSPLHNIKPLQNGAQYPATLLLTAEHDNRVVPMHSLKHIATLQHEIGNLSQQTNPLLIRVEARAGHYDGKSTSMK</sequence>
<gene>
    <name evidence="1" type="ORF">QAD02_011393</name>
</gene>